<accession>A0A8W8LN59</accession>
<evidence type="ECO:0000313" key="1">
    <source>
        <dbReference type="EnsemblMetazoa" id="G28209.3:cds"/>
    </source>
</evidence>
<dbReference type="EnsemblMetazoa" id="G28209.3">
    <property type="protein sequence ID" value="G28209.3:cds"/>
    <property type="gene ID" value="G28209"/>
</dbReference>
<dbReference type="Proteomes" id="UP000005408">
    <property type="component" value="Unassembled WGS sequence"/>
</dbReference>
<dbReference type="OrthoDB" id="6066718at2759"/>
<dbReference type="AlphaFoldDB" id="A0A8W8LN59"/>
<proteinExistence type="predicted"/>
<dbReference type="OMA" id="ETTFWRF"/>
<sequence>MATFSLTKLRFFALIKTFRPSYANFRNIHSSNDIVFREGLERYVSEHEHALAACQIYGNHIEKEERVSETFGETTFWRFDWYEYRDTTTREEKFLGVRSRTVFARGYEAINNYIKNGGKLQNSQEAIAFAALKRFCFKREEHEKSLQKLSYKTSEAHVASIVSHHLLSQLLPYPSNYFVDSYYTNGKSEVYCPCGCGEPINFGSTLTGSPNLFYGFADAVLLPSKRNQYTDTEYSTSAVFSVKKKTDEMYRHRLAYQDLMYPSSDSNEEDGISSEEHISETNICDETLLCKQAIAVSFCKYRNFLNNDNRRNDLSNFVPAVPVCAITNDAYQFAVYHPELDCLLKSTKPLRLFDEDYHYLKFSAIVDLWLMIYHSLYFSQPSPHIADKLRGTANLIHQLGEERVENVIRSSHWLFLPHLCQNPFSRAPKLRFYD</sequence>
<name>A0A8W8LN59_MAGGI</name>
<reference evidence="1" key="1">
    <citation type="submission" date="2022-08" db="UniProtKB">
        <authorList>
            <consortium name="EnsemblMetazoa"/>
        </authorList>
    </citation>
    <scope>IDENTIFICATION</scope>
    <source>
        <strain evidence="1">05x7-T-G4-1.051#20</strain>
    </source>
</reference>
<organism evidence="1 2">
    <name type="scientific">Magallana gigas</name>
    <name type="common">Pacific oyster</name>
    <name type="synonym">Crassostrea gigas</name>
    <dbReference type="NCBI Taxonomy" id="29159"/>
    <lineage>
        <taxon>Eukaryota</taxon>
        <taxon>Metazoa</taxon>
        <taxon>Spiralia</taxon>
        <taxon>Lophotrochozoa</taxon>
        <taxon>Mollusca</taxon>
        <taxon>Bivalvia</taxon>
        <taxon>Autobranchia</taxon>
        <taxon>Pteriomorphia</taxon>
        <taxon>Ostreida</taxon>
        <taxon>Ostreoidea</taxon>
        <taxon>Ostreidae</taxon>
        <taxon>Magallana</taxon>
    </lineage>
</organism>
<evidence type="ECO:0000313" key="2">
    <source>
        <dbReference type="Proteomes" id="UP000005408"/>
    </source>
</evidence>
<keyword evidence="2" id="KW-1185">Reference proteome</keyword>
<protein>
    <submittedName>
        <fullName evidence="1">Uncharacterized protein</fullName>
    </submittedName>
</protein>